<dbReference type="EMBL" id="JACHNY010000005">
    <property type="protein sequence ID" value="MBB4618393.1"/>
    <property type="molecule type" value="Genomic_DNA"/>
</dbReference>
<gene>
    <name evidence="2" type="ORF">GGQ96_002536</name>
</gene>
<evidence type="ECO:0000313" key="2">
    <source>
        <dbReference type="EMBL" id="MBB4618393.1"/>
    </source>
</evidence>
<evidence type="ECO:0000256" key="1">
    <source>
        <dbReference type="SAM" id="MobiDB-lite"/>
    </source>
</evidence>
<keyword evidence="3" id="KW-1185">Reference proteome</keyword>
<feature type="compositionally biased region" description="Gly residues" evidence="1">
    <location>
        <begin position="87"/>
        <end position="98"/>
    </location>
</feature>
<name>A0A7W7EY58_9SPHN</name>
<protein>
    <submittedName>
        <fullName evidence="2">Uncharacterized protein</fullName>
    </submittedName>
</protein>
<sequence>MVDPHAITPPATDDSQEMRDNPTGTKGHYSGQEYDSHARKNPPQVAVGAGEGGVARHPIDATHAPGEAIPEEAGRRAHVDQRTGEVHGSGMGAGGGSEGENYDND</sequence>
<dbReference type="AlphaFoldDB" id="A0A7W7EY58"/>
<organism evidence="2 3">
    <name type="scientific">Sphingomonas abaci</name>
    <dbReference type="NCBI Taxonomy" id="237611"/>
    <lineage>
        <taxon>Bacteria</taxon>
        <taxon>Pseudomonadati</taxon>
        <taxon>Pseudomonadota</taxon>
        <taxon>Alphaproteobacteria</taxon>
        <taxon>Sphingomonadales</taxon>
        <taxon>Sphingomonadaceae</taxon>
        <taxon>Sphingomonas</taxon>
    </lineage>
</organism>
<feature type="compositionally biased region" description="Basic and acidic residues" evidence="1">
    <location>
        <begin position="72"/>
        <end position="85"/>
    </location>
</feature>
<feature type="region of interest" description="Disordered" evidence="1">
    <location>
        <begin position="1"/>
        <end position="105"/>
    </location>
</feature>
<evidence type="ECO:0000313" key="3">
    <source>
        <dbReference type="Proteomes" id="UP000574769"/>
    </source>
</evidence>
<dbReference type="Proteomes" id="UP000574769">
    <property type="component" value="Unassembled WGS sequence"/>
</dbReference>
<accession>A0A7W7EY58</accession>
<proteinExistence type="predicted"/>
<comment type="caution">
    <text evidence="2">The sequence shown here is derived from an EMBL/GenBank/DDBJ whole genome shotgun (WGS) entry which is preliminary data.</text>
</comment>
<dbReference type="RefSeq" id="WP_184115224.1">
    <property type="nucleotide sequence ID" value="NZ_JACHNY010000005.1"/>
</dbReference>
<reference evidence="2 3" key="1">
    <citation type="submission" date="2020-08" db="EMBL/GenBank/DDBJ databases">
        <title>Genomic Encyclopedia of Type Strains, Phase IV (KMG-IV): sequencing the most valuable type-strain genomes for metagenomic binning, comparative biology and taxonomic classification.</title>
        <authorList>
            <person name="Goeker M."/>
        </authorList>
    </citation>
    <scope>NUCLEOTIDE SEQUENCE [LARGE SCALE GENOMIC DNA]</scope>
    <source>
        <strain evidence="2 3">DSM 15867</strain>
    </source>
</reference>